<evidence type="ECO:0000256" key="1">
    <source>
        <dbReference type="SAM" id="MobiDB-lite"/>
    </source>
</evidence>
<feature type="transmembrane region" description="Helical" evidence="2">
    <location>
        <begin position="83"/>
        <end position="103"/>
    </location>
</feature>
<keyword evidence="2" id="KW-0812">Transmembrane</keyword>
<dbReference type="Proteomes" id="UP001234178">
    <property type="component" value="Unassembled WGS sequence"/>
</dbReference>
<keyword evidence="4" id="KW-1185">Reference proteome</keyword>
<gene>
    <name evidence="3" type="ORF">OUZ56_026186</name>
</gene>
<reference evidence="3 4" key="1">
    <citation type="journal article" date="2023" name="Nucleic Acids Res.">
        <title>The hologenome of Daphnia magna reveals possible DNA methylation and microbiome-mediated evolution of the host genome.</title>
        <authorList>
            <person name="Chaturvedi A."/>
            <person name="Li X."/>
            <person name="Dhandapani V."/>
            <person name="Marshall H."/>
            <person name="Kissane S."/>
            <person name="Cuenca-Cambronero M."/>
            <person name="Asole G."/>
            <person name="Calvet F."/>
            <person name="Ruiz-Romero M."/>
            <person name="Marangio P."/>
            <person name="Guigo R."/>
            <person name="Rago D."/>
            <person name="Mirbahai L."/>
            <person name="Eastwood N."/>
            <person name="Colbourne J.K."/>
            <person name="Zhou J."/>
            <person name="Mallon E."/>
            <person name="Orsini L."/>
        </authorList>
    </citation>
    <scope>NUCLEOTIDE SEQUENCE [LARGE SCALE GENOMIC DNA]</scope>
    <source>
        <strain evidence="3">LRV0_1</strain>
    </source>
</reference>
<protein>
    <submittedName>
        <fullName evidence="3">Uncharacterized protein</fullName>
    </submittedName>
</protein>
<evidence type="ECO:0000313" key="3">
    <source>
        <dbReference type="EMBL" id="KAK4013633.1"/>
    </source>
</evidence>
<proteinExistence type="predicted"/>
<accession>A0ABQ9ZL29</accession>
<dbReference type="EMBL" id="JAOYFB010000004">
    <property type="protein sequence ID" value="KAK4013633.1"/>
    <property type="molecule type" value="Genomic_DNA"/>
</dbReference>
<evidence type="ECO:0000313" key="4">
    <source>
        <dbReference type="Proteomes" id="UP001234178"/>
    </source>
</evidence>
<sequence length="111" mass="12297">MELTASHGLWKNQPVVGRRTKPQLGLHETVSKGRDRHRYIPTELGTGTWAGGSKTQSDNEKMKMQNTEPWFLHYGYFPSQKKVIVVALVVVDGIVVDVVLVVVEGTVGLVV</sequence>
<comment type="caution">
    <text evidence="3">The sequence shown here is derived from an EMBL/GenBank/DDBJ whole genome shotgun (WGS) entry which is preliminary data.</text>
</comment>
<feature type="region of interest" description="Disordered" evidence="1">
    <location>
        <begin position="42"/>
        <end position="61"/>
    </location>
</feature>
<organism evidence="3 4">
    <name type="scientific">Daphnia magna</name>
    <dbReference type="NCBI Taxonomy" id="35525"/>
    <lineage>
        <taxon>Eukaryota</taxon>
        <taxon>Metazoa</taxon>
        <taxon>Ecdysozoa</taxon>
        <taxon>Arthropoda</taxon>
        <taxon>Crustacea</taxon>
        <taxon>Branchiopoda</taxon>
        <taxon>Diplostraca</taxon>
        <taxon>Cladocera</taxon>
        <taxon>Anomopoda</taxon>
        <taxon>Daphniidae</taxon>
        <taxon>Daphnia</taxon>
    </lineage>
</organism>
<keyword evidence="2" id="KW-1133">Transmembrane helix</keyword>
<name>A0ABQ9ZL29_9CRUS</name>
<evidence type="ECO:0000256" key="2">
    <source>
        <dbReference type="SAM" id="Phobius"/>
    </source>
</evidence>
<keyword evidence="2" id="KW-0472">Membrane</keyword>